<keyword evidence="2" id="KW-1185">Reference proteome</keyword>
<dbReference type="Proteomes" id="UP001295684">
    <property type="component" value="Unassembled WGS sequence"/>
</dbReference>
<gene>
    <name evidence="1" type="ORF">ECRASSUSDP1_LOCUS19515</name>
</gene>
<evidence type="ECO:0000313" key="1">
    <source>
        <dbReference type="EMBL" id="CAI2378120.1"/>
    </source>
</evidence>
<dbReference type="EMBL" id="CAMPGE010019811">
    <property type="protein sequence ID" value="CAI2378120.1"/>
    <property type="molecule type" value="Genomic_DNA"/>
</dbReference>
<dbReference type="AlphaFoldDB" id="A0AAD1XSF8"/>
<reference evidence="1" key="1">
    <citation type="submission" date="2023-07" db="EMBL/GenBank/DDBJ databases">
        <authorList>
            <consortium name="AG Swart"/>
            <person name="Singh M."/>
            <person name="Singh A."/>
            <person name="Seah K."/>
            <person name="Emmerich C."/>
        </authorList>
    </citation>
    <scope>NUCLEOTIDE SEQUENCE</scope>
    <source>
        <strain evidence="1">DP1</strain>
    </source>
</reference>
<name>A0AAD1XSF8_EUPCR</name>
<comment type="caution">
    <text evidence="1">The sequence shown here is derived from an EMBL/GenBank/DDBJ whole genome shotgun (WGS) entry which is preliminary data.</text>
</comment>
<accession>A0AAD1XSF8</accession>
<proteinExistence type="predicted"/>
<sequence>MVLLVTAVTCQRMYRIEPKEKLEEVKLTPANPVFDKQIGPVTAARDKVDLFVKLADQYIPSINQIQTKASKSLEWRREWSFTLLFITFNVRWNLELEAGWTVQNEEAGVNFYKLNYTPYLLGHTYLWTGFNVPSARILVDPQLQYLFTYLTIDVTLHTDGEVCFNTAYHLAPSFFYVRFEGELEECKAEILDEVINQTPFSLACNRVGDVSILLDQIELHDQFTYPLVNFCFEF</sequence>
<evidence type="ECO:0000313" key="2">
    <source>
        <dbReference type="Proteomes" id="UP001295684"/>
    </source>
</evidence>
<protein>
    <submittedName>
        <fullName evidence="1">Uncharacterized protein</fullName>
    </submittedName>
</protein>
<organism evidence="1 2">
    <name type="scientific">Euplotes crassus</name>
    <dbReference type="NCBI Taxonomy" id="5936"/>
    <lineage>
        <taxon>Eukaryota</taxon>
        <taxon>Sar</taxon>
        <taxon>Alveolata</taxon>
        <taxon>Ciliophora</taxon>
        <taxon>Intramacronucleata</taxon>
        <taxon>Spirotrichea</taxon>
        <taxon>Hypotrichia</taxon>
        <taxon>Euplotida</taxon>
        <taxon>Euplotidae</taxon>
        <taxon>Moneuplotes</taxon>
    </lineage>
</organism>